<protein>
    <submittedName>
        <fullName evidence="1">Uncharacterized protein</fullName>
    </submittedName>
</protein>
<comment type="caution">
    <text evidence="1">The sequence shown here is derived from an EMBL/GenBank/DDBJ whole genome shotgun (WGS) entry which is preliminary data.</text>
</comment>
<dbReference type="Proteomes" id="UP000639643">
    <property type="component" value="Unassembled WGS sequence"/>
</dbReference>
<gene>
    <name evidence="1" type="ORF">CMUS01_02575</name>
</gene>
<dbReference type="EMBL" id="WIGM01000054">
    <property type="protein sequence ID" value="KAF6842997.1"/>
    <property type="molecule type" value="Genomic_DNA"/>
</dbReference>
<accession>A0A8H6NUR9</accession>
<organism evidence="1 2">
    <name type="scientific">Colletotrichum musicola</name>
    <dbReference type="NCBI Taxonomy" id="2175873"/>
    <lineage>
        <taxon>Eukaryota</taxon>
        <taxon>Fungi</taxon>
        <taxon>Dikarya</taxon>
        <taxon>Ascomycota</taxon>
        <taxon>Pezizomycotina</taxon>
        <taxon>Sordariomycetes</taxon>
        <taxon>Hypocreomycetidae</taxon>
        <taxon>Glomerellales</taxon>
        <taxon>Glomerellaceae</taxon>
        <taxon>Colletotrichum</taxon>
        <taxon>Colletotrichum orchidearum species complex</taxon>
    </lineage>
</organism>
<reference evidence="1" key="1">
    <citation type="journal article" date="2020" name="Phytopathology">
        <title>Genome Sequence Resources of Colletotrichum truncatum, C. plurivorum, C. musicola, and C. sojae: Four Species Pathogenic to Soybean (Glycine max).</title>
        <authorList>
            <person name="Rogerio F."/>
            <person name="Boufleur T.R."/>
            <person name="Ciampi-Guillardi M."/>
            <person name="Sukno S.A."/>
            <person name="Thon M.R."/>
            <person name="Massola Junior N.S."/>
            <person name="Baroncelli R."/>
        </authorList>
    </citation>
    <scope>NUCLEOTIDE SEQUENCE</scope>
    <source>
        <strain evidence="1">LFN0074</strain>
    </source>
</reference>
<dbReference type="AlphaFoldDB" id="A0A8H6NUR9"/>
<name>A0A8H6NUR9_9PEZI</name>
<keyword evidence="2" id="KW-1185">Reference proteome</keyword>
<proteinExistence type="predicted"/>
<evidence type="ECO:0000313" key="1">
    <source>
        <dbReference type="EMBL" id="KAF6842997.1"/>
    </source>
</evidence>
<evidence type="ECO:0000313" key="2">
    <source>
        <dbReference type="Proteomes" id="UP000639643"/>
    </source>
</evidence>
<sequence>MSTNNTFSSGVLDIVDVEEVMSREARRLAAEASGPVKIVWSMQVAPADDPEADAKASAMAEERLNELVKQYKHEAKQLDAEKNKK</sequence>